<dbReference type="Proteomes" id="UP001221898">
    <property type="component" value="Unassembled WGS sequence"/>
</dbReference>
<reference evidence="1" key="1">
    <citation type="journal article" date="2023" name="Science">
        <title>Genome structures resolve the early diversification of teleost fishes.</title>
        <authorList>
            <person name="Parey E."/>
            <person name="Louis A."/>
            <person name="Montfort J."/>
            <person name="Bouchez O."/>
            <person name="Roques C."/>
            <person name="Iampietro C."/>
            <person name="Lluch J."/>
            <person name="Castinel A."/>
            <person name="Donnadieu C."/>
            <person name="Desvignes T."/>
            <person name="Floi Bucao C."/>
            <person name="Jouanno E."/>
            <person name="Wen M."/>
            <person name="Mejri S."/>
            <person name="Dirks R."/>
            <person name="Jansen H."/>
            <person name="Henkel C."/>
            <person name="Chen W.J."/>
            <person name="Zahm M."/>
            <person name="Cabau C."/>
            <person name="Klopp C."/>
            <person name="Thompson A.W."/>
            <person name="Robinson-Rechavi M."/>
            <person name="Braasch I."/>
            <person name="Lecointre G."/>
            <person name="Bobe J."/>
            <person name="Postlethwait J.H."/>
            <person name="Berthelot C."/>
            <person name="Roest Crollius H."/>
            <person name="Guiguen Y."/>
        </authorList>
    </citation>
    <scope>NUCLEOTIDE SEQUENCE</scope>
    <source>
        <strain evidence="1">NC1722</strain>
    </source>
</reference>
<accession>A0AAD7X5M1</accession>
<dbReference type="EMBL" id="JAINUG010000001">
    <property type="protein sequence ID" value="KAJ8419144.1"/>
    <property type="molecule type" value="Genomic_DNA"/>
</dbReference>
<sequence length="165" mass="18257">MLSGERLWDSARVSAHFFANIKRARWFPAKAAQWTAAPMTQRRQVGVCGRLRDRNTSFYLLRLEFHQGQSVPQWREGTGGRAKAGFRGSMLQSRYPPISSFDPLCRGSAPAGSADRKREVTRPFSGPLLSVALQTVAPARGTSIPARLLWLEDALGLVIPPTLPI</sequence>
<evidence type="ECO:0000313" key="1">
    <source>
        <dbReference type="EMBL" id="KAJ8419144.1"/>
    </source>
</evidence>
<evidence type="ECO:0000313" key="2">
    <source>
        <dbReference type="Proteomes" id="UP001221898"/>
    </source>
</evidence>
<name>A0AAD7X5M1_9TELE</name>
<keyword evidence="2" id="KW-1185">Reference proteome</keyword>
<organism evidence="1 2">
    <name type="scientific">Aldrovandia affinis</name>
    <dbReference type="NCBI Taxonomy" id="143900"/>
    <lineage>
        <taxon>Eukaryota</taxon>
        <taxon>Metazoa</taxon>
        <taxon>Chordata</taxon>
        <taxon>Craniata</taxon>
        <taxon>Vertebrata</taxon>
        <taxon>Euteleostomi</taxon>
        <taxon>Actinopterygii</taxon>
        <taxon>Neopterygii</taxon>
        <taxon>Teleostei</taxon>
        <taxon>Notacanthiformes</taxon>
        <taxon>Halosauridae</taxon>
        <taxon>Aldrovandia</taxon>
    </lineage>
</organism>
<comment type="caution">
    <text evidence="1">The sequence shown here is derived from an EMBL/GenBank/DDBJ whole genome shotgun (WGS) entry which is preliminary data.</text>
</comment>
<gene>
    <name evidence="1" type="ORF">AAFF_G00006430</name>
</gene>
<proteinExistence type="predicted"/>
<protein>
    <submittedName>
        <fullName evidence="1">Uncharacterized protein</fullName>
    </submittedName>
</protein>
<dbReference type="AlphaFoldDB" id="A0AAD7X5M1"/>